<proteinExistence type="predicted"/>
<organism evidence="1 2">
    <name type="scientific">Sorangium cellulosum (strain So ce56)</name>
    <name type="common">Polyangium cellulosum (strain So ce56)</name>
    <dbReference type="NCBI Taxonomy" id="448385"/>
    <lineage>
        <taxon>Bacteria</taxon>
        <taxon>Pseudomonadati</taxon>
        <taxon>Myxococcota</taxon>
        <taxon>Polyangia</taxon>
        <taxon>Polyangiales</taxon>
        <taxon>Polyangiaceae</taxon>
        <taxon>Sorangium</taxon>
    </lineage>
</organism>
<dbReference type="HOGENOM" id="CLU_3239723_0_0_7"/>
<accession>A9G6D3</accession>
<protein>
    <submittedName>
        <fullName evidence="1">Uncharacterized protein</fullName>
    </submittedName>
</protein>
<evidence type="ECO:0000313" key="2">
    <source>
        <dbReference type="Proteomes" id="UP000002139"/>
    </source>
</evidence>
<keyword evidence="2" id="KW-1185">Reference proteome</keyword>
<dbReference type="EMBL" id="AM746676">
    <property type="protein sequence ID" value="CAN92678.1"/>
    <property type="molecule type" value="Genomic_DNA"/>
</dbReference>
<dbReference type="Proteomes" id="UP000002139">
    <property type="component" value="Chromosome"/>
</dbReference>
<sequence>MKSFVDPRISSRALRCGRLVTPHEAAQGRSVRASLRGVSGAVP</sequence>
<dbReference type="KEGG" id="scl:sce2520"/>
<gene>
    <name evidence="1" type="ordered locus">sce2520</name>
</gene>
<dbReference type="AlphaFoldDB" id="A9G6D3"/>
<reference evidence="1 2" key="1">
    <citation type="journal article" date="2007" name="Nat. Biotechnol.">
        <title>Complete genome sequence of the myxobacterium Sorangium cellulosum.</title>
        <authorList>
            <person name="Schneiker S."/>
            <person name="Perlova O."/>
            <person name="Kaiser O."/>
            <person name="Gerth K."/>
            <person name="Alici A."/>
            <person name="Altmeyer M.O."/>
            <person name="Bartels D."/>
            <person name="Bekel T."/>
            <person name="Beyer S."/>
            <person name="Bode E."/>
            <person name="Bode H.B."/>
            <person name="Bolten C.J."/>
            <person name="Choudhuri J.V."/>
            <person name="Doss S."/>
            <person name="Elnakady Y.A."/>
            <person name="Frank B."/>
            <person name="Gaigalat L."/>
            <person name="Goesmann A."/>
            <person name="Groeger C."/>
            <person name="Gross F."/>
            <person name="Jelsbak L."/>
            <person name="Jelsbak L."/>
            <person name="Kalinowski J."/>
            <person name="Kegler C."/>
            <person name="Knauber T."/>
            <person name="Konietzny S."/>
            <person name="Kopp M."/>
            <person name="Krause L."/>
            <person name="Krug D."/>
            <person name="Linke B."/>
            <person name="Mahmud T."/>
            <person name="Martinez-Arias R."/>
            <person name="McHardy A.C."/>
            <person name="Merai M."/>
            <person name="Meyer F."/>
            <person name="Mormann S."/>
            <person name="Munoz-Dorado J."/>
            <person name="Perez J."/>
            <person name="Pradella S."/>
            <person name="Rachid S."/>
            <person name="Raddatz G."/>
            <person name="Rosenau F."/>
            <person name="Rueckert C."/>
            <person name="Sasse F."/>
            <person name="Scharfe M."/>
            <person name="Schuster S.C."/>
            <person name="Suen G."/>
            <person name="Treuner-Lange A."/>
            <person name="Velicer G.J."/>
            <person name="Vorholter F.-J."/>
            <person name="Weissman K.J."/>
            <person name="Welch R.D."/>
            <person name="Wenzel S.C."/>
            <person name="Whitworth D.E."/>
            <person name="Wilhelm S."/>
            <person name="Wittmann C."/>
            <person name="Bloecker H."/>
            <person name="Puehler A."/>
            <person name="Mueller R."/>
        </authorList>
    </citation>
    <scope>NUCLEOTIDE SEQUENCE [LARGE SCALE GENOMIC DNA]</scope>
    <source>
        <strain evidence="2">So ce56</strain>
    </source>
</reference>
<name>A9G6D3_SORC5</name>
<evidence type="ECO:0000313" key="1">
    <source>
        <dbReference type="EMBL" id="CAN92678.1"/>
    </source>
</evidence>
<dbReference type="STRING" id="448385.sce2520"/>